<feature type="compositionally biased region" description="Low complexity" evidence="1">
    <location>
        <begin position="32"/>
        <end position="43"/>
    </location>
</feature>
<feature type="compositionally biased region" description="Basic and acidic residues" evidence="1">
    <location>
        <begin position="65"/>
        <end position="79"/>
    </location>
</feature>
<gene>
    <name evidence="2" type="ORF">E2C01_058775</name>
</gene>
<evidence type="ECO:0000313" key="2">
    <source>
        <dbReference type="EMBL" id="MPC64657.1"/>
    </source>
</evidence>
<proteinExistence type="predicted"/>
<dbReference type="Proteomes" id="UP000324222">
    <property type="component" value="Unassembled WGS sequence"/>
</dbReference>
<sequence>MLKERVRSGGESSFSTIIIVAVGGQRPLRFLSGESSRAGSSGRQGREQIDPLSAVTGVRVPGPRARGERRGVRAPRDTAEGCVVAREGTEGRKRR</sequence>
<keyword evidence="3" id="KW-1185">Reference proteome</keyword>
<dbReference type="EMBL" id="VSRR010022378">
    <property type="protein sequence ID" value="MPC64657.1"/>
    <property type="molecule type" value="Genomic_DNA"/>
</dbReference>
<evidence type="ECO:0000313" key="3">
    <source>
        <dbReference type="Proteomes" id="UP000324222"/>
    </source>
</evidence>
<comment type="caution">
    <text evidence="2">The sequence shown here is derived from an EMBL/GenBank/DDBJ whole genome shotgun (WGS) entry which is preliminary data.</text>
</comment>
<feature type="region of interest" description="Disordered" evidence="1">
    <location>
        <begin position="31"/>
        <end position="95"/>
    </location>
</feature>
<evidence type="ECO:0000256" key="1">
    <source>
        <dbReference type="SAM" id="MobiDB-lite"/>
    </source>
</evidence>
<reference evidence="2 3" key="1">
    <citation type="submission" date="2019-05" db="EMBL/GenBank/DDBJ databases">
        <title>Another draft genome of Portunus trituberculatus and its Hox gene families provides insights of decapod evolution.</title>
        <authorList>
            <person name="Jeong J.-H."/>
            <person name="Song I."/>
            <person name="Kim S."/>
            <person name="Choi T."/>
            <person name="Kim D."/>
            <person name="Ryu S."/>
            <person name="Kim W."/>
        </authorList>
    </citation>
    <scope>NUCLEOTIDE SEQUENCE [LARGE SCALE GENOMIC DNA]</scope>
    <source>
        <tissue evidence="2">Muscle</tissue>
    </source>
</reference>
<name>A0A5B7H5N4_PORTR</name>
<dbReference type="AlphaFoldDB" id="A0A5B7H5N4"/>
<accession>A0A5B7H5N4</accession>
<organism evidence="2 3">
    <name type="scientific">Portunus trituberculatus</name>
    <name type="common">Swimming crab</name>
    <name type="synonym">Neptunus trituberculatus</name>
    <dbReference type="NCBI Taxonomy" id="210409"/>
    <lineage>
        <taxon>Eukaryota</taxon>
        <taxon>Metazoa</taxon>
        <taxon>Ecdysozoa</taxon>
        <taxon>Arthropoda</taxon>
        <taxon>Crustacea</taxon>
        <taxon>Multicrustacea</taxon>
        <taxon>Malacostraca</taxon>
        <taxon>Eumalacostraca</taxon>
        <taxon>Eucarida</taxon>
        <taxon>Decapoda</taxon>
        <taxon>Pleocyemata</taxon>
        <taxon>Brachyura</taxon>
        <taxon>Eubrachyura</taxon>
        <taxon>Portunoidea</taxon>
        <taxon>Portunidae</taxon>
        <taxon>Portuninae</taxon>
        <taxon>Portunus</taxon>
    </lineage>
</organism>
<protein>
    <submittedName>
        <fullName evidence="2">Uncharacterized protein</fullName>
    </submittedName>
</protein>